<dbReference type="EMBL" id="CP080467">
    <property type="protein sequence ID" value="UNO50562.1"/>
    <property type="molecule type" value="Genomic_DNA"/>
</dbReference>
<dbReference type="RefSeq" id="WP_021297421.1">
    <property type="nucleotide sequence ID" value="NZ_AURB01000152.1"/>
</dbReference>
<accession>T0CX80</accession>
<keyword evidence="2" id="KW-1185">Reference proteome</keyword>
<dbReference type="STRING" id="1356854.N007_11865"/>
<dbReference type="AlphaFoldDB" id="T0CX80"/>
<evidence type="ECO:0000313" key="1">
    <source>
        <dbReference type="EMBL" id="UNO50562.1"/>
    </source>
</evidence>
<name>T0CX80_ALIAG</name>
<proteinExistence type="predicted"/>
<sequence>MGMFRLLFRMFRLFSMIYTVFRGSRSARLIWLVTVLWRILRRRDGVLQPPRVVFTFVGPHEEKIYRRRGWRRIASGDGQRQPLE</sequence>
<accession>A0A9E6ZH29</accession>
<protein>
    <submittedName>
        <fullName evidence="1">Uncharacterized protein</fullName>
    </submittedName>
</protein>
<gene>
    <name evidence="1" type="ORF">K1I37_09010</name>
</gene>
<evidence type="ECO:0000313" key="2">
    <source>
        <dbReference type="Proteomes" id="UP000829401"/>
    </source>
</evidence>
<organism evidence="1 2">
    <name type="scientific">Alicyclobacillus acidoterrestris (strain ATCC 49025 / DSM 3922 / CIP 106132 / NCIMB 13137 / GD3B)</name>
    <dbReference type="NCBI Taxonomy" id="1356854"/>
    <lineage>
        <taxon>Bacteria</taxon>
        <taxon>Bacillati</taxon>
        <taxon>Bacillota</taxon>
        <taxon>Bacilli</taxon>
        <taxon>Bacillales</taxon>
        <taxon>Alicyclobacillaceae</taxon>
        <taxon>Alicyclobacillus</taxon>
    </lineage>
</organism>
<reference evidence="2" key="1">
    <citation type="journal article" date="2022" name="G3 (Bethesda)">
        <title>Unveiling the complete genome sequence of Alicyclobacillus acidoterrestris DSM 3922T, a taint-producing strain.</title>
        <authorList>
            <person name="Leonardo I.C."/>
            <person name="Barreto Crespo M.T."/>
            <person name="Gaspar F.B."/>
        </authorList>
    </citation>
    <scope>NUCLEOTIDE SEQUENCE [LARGE SCALE GENOMIC DNA]</scope>
    <source>
        <strain evidence="2">DSM 3922</strain>
    </source>
</reference>
<dbReference type="Proteomes" id="UP000829401">
    <property type="component" value="Chromosome"/>
</dbReference>
<dbReference type="KEGG" id="aaco:K1I37_09010"/>
<dbReference type="OrthoDB" id="2376722at2"/>